<name>A0A831RUP4_9GAMM</name>
<feature type="domain" description="Cyclic nucleotide-binding" evidence="4">
    <location>
        <begin position="97"/>
        <end position="156"/>
    </location>
</feature>
<dbReference type="Proteomes" id="UP000886339">
    <property type="component" value="Unassembled WGS sequence"/>
</dbReference>
<sequence>MLHSDKNNSYSRLQGGGIMTISALKSDATRAARFSGNPAQAPAVPVQALHDEGALPLSASCHCCMLKKRCPGSRLSGLAGGQPPSVVAFTQTVGKREHLFHAGDKTEALYIIKCGSAKLYFVSEDGREQVVNFYMPGEVLGLDALGNGMHRTSAVVLERTTFCVIPLTCLDRVPGFHHCLYELLSMELVRDQDIIGLVMKKDAETKMAKFLIDLSRRYRDRGYSATRFNLKMKRGEIGSHLGIATETVSRMLSRFQELGLLEVERCYIQICDFDELEKLSECPSSPHRAQHCQAAG</sequence>
<dbReference type="EMBL" id="DRLF01000181">
    <property type="protein sequence ID" value="HEC06204.1"/>
    <property type="molecule type" value="Genomic_DNA"/>
</dbReference>
<dbReference type="InterPro" id="IPR036388">
    <property type="entry name" value="WH-like_DNA-bd_sf"/>
</dbReference>
<dbReference type="InterPro" id="IPR050397">
    <property type="entry name" value="Env_Response_Regulators"/>
</dbReference>
<organism evidence="6">
    <name type="scientific">Thiolapillus brandeum</name>
    <dbReference type="NCBI Taxonomy" id="1076588"/>
    <lineage>
        <taxon>Bacteria</taxon>
        <taxon>Pseudomonadati</taxon>
        <taxon>Pseudomonadota</taxon>
        <taxon>Gammaproteobacteria</taxon>
        <taxon>Chromatiales</taxon>
        <taxon>Sedimenticolaceae</taxon>
        <taxon>Thiolapillus</taxon>
    </lineage>
</organism>
<dbReference type="SMART" id="SM00100">
    <property type="entry name" value="cNMP"/>
    <property type="match status" value="1"/>
</dbReference>
<dbReference type="InterPro" id="IPR036390">
    <property type="entry name" value="WH_DNA-bd_sf"/>
</dbReference>
<gene>
    <name evidence="6" type="ORF">ENJ12_05105</name>
</gene>
<keyword evidence="3" id="KW-0804">Transcription</keyword>
<reference evidence="6" key="1">
    <citation type="journal article" date="2020" name="mSystems">
        <title>Genome- and Community-Level Interaction Insights into Carbon Utilization and Element Cycling Functions of Hydrothermarchaeota in Hydrothermal Sediment.</title>
        <authorList>
            <person name="Zhou Z."/>
            <person name="Liu Y."/>
            <person name="Xu W."/>
            <person name="Pan J."/>
            <person name="Luo Z.H."/>
            <person name="Li M."/>
        </authorList>
    </citation>
    <scope>NUCLEOTIDE SEQUENCE [LARGE SCALE GENOMIC DNA]</scope>
    <source>
        <strain evidence="6">HyVt-458</strain>
    </source>
</reference>
<dbReference type="Pfam" id="PF13545">
    <property type="entry name" value="HTH_Crp_2"/>
    <property type="match status" value="1"/>
</dbReference>
<evidence type="ECO:0000256" key="1">
    <source>
        <dbReference type="ARBA" id="ARBA00023015"/>
    </source>
</evidence>
<feature type="domain" description="HTH crp-type" evidence="5">
    <location>
        <begin position="201"/>
        <end position="274"/>
    </location>
</feature>
<keyword evidence="1" id="KW-0805">Transcription regulation</keyword>
<dbReference type="PANTHER" id="PTHR24567:SF75">
    <property type="entry name" value="FUMARATE AND NITRATE REDUCTION REGULATORY PROTEIN"/>
    <property type="match status" value="1"/>
</dbReference>
<keyword evidence="2" id="KW-0238">DNA-binding</keyword>
<dbReference type="PANTHER" id="PTHR24567">
    <property type="entry name" value="CRP FAMILY TRANSCRIPTIONAL REGULATORY PROTEIN"/>
    <property type="match status" value="1"/>
</dbReference>
<dbReference type="PRINTS" id="PR00034">
    <property type="entry name" value="HTHCRP"/>
</dbReference>
<dbReference type="GO" id="GO:0005829">
    <property type="term" value="C:cytosol"/>
    <property type="evidence" value="ECO:0007669"/>
    <property type="project" value="TreeGrafter"/>
</dbReference>
<dbReference type="InterPro" id="IPR018490">
    <property type="entry name" value="cNMP-bd_dom_sf"/>
</dbReference>
<dbReference type="PROSITE" id="PS51063">
    <property type="entry name" value="HTH_CRP_2"/>
    <property type="match status" value="1"/>
</dbReference>
<dbReference type="SUPFAM" id="SSF51206">
    <property type="entry name" value="cAMP-binding domain-like"/>
    <property type="match status" value="1"/>
</dbReference>
<dbReference type="AlphaFoldDB" id="A0A831RUP4"/>
<dbReference type="InterPro" id="IPR014710">
    <property type="entry name" value="RmlC-like_jellyroll"/>
</dbReference>
<evidence type="ECO:0000256" key="2">
    <source>
        <dbReference type="ARBA" id="ARBA00023125"/>
    </source>
</evidence>
<dbReference type="Pfam" id="PF00027">
    <property type="entry name" value="cNMP_binding"/>
    <property type="match status" value="1"/>
</dbReference>
<dbReference type="PROSITE" id="PS50042">
    <property type="entry name" value="CNMP_BINDING_3"/>
    <property type="match status" value="1"/>
</dbReference>
<evidence type="ECO:0000259" key="4">
    <source>
        <dbReference type="PROSITE" id="PS50042"/>
    </source>
</evidence>
<dbReference type="InterPro" id="IPR000595">
    <property type="entry name" value="cNMP-bd_dom"/>
</dbReference>
<dbReference type="GO" id="GO:0003677">
    <property type="term" value="F:DNA binding"/>
    <property type="evidence" value="ECO:0007669"/>
    <property type="project" value="UniProtKB-KW"/>
</dbReference>
<dbReference type="GO" id="GO:0003700">
    <property type="term" value="F:DNA-binding transcription factor activity"/>
    <property type="evidence" value="ECO:0007669"/>
    <property type="project" value="TreeGrafter"/>
</dbReference>
<dbReference type="Gene3D" id="1.10.10.10">
    <property type="entry name" value="Winged helix-like DNA-binding domain superfamily/Winged helix DNA-binding domain"/>
    <property type="match status" value="1"/>
</dbReference>
<accession>A0A831RUP4</accession>
<dbReference type="InterPro" id="IPR012318">
    <property type="entry name" value="HTH_CRP"/>
</dbReference>
<dbReference type="SMART" id="SM00419">
    <property type="entry name" value="HTH_CRP"/>
    <property type="match status" value="1"/>
</dbReference>
<evidence type="ECO:0000256" key="3">
    <source>
        <dbReference type="ARBA" id="ARBA00023163"/>
    </source>
</evidence>
<dbReference type="CDD" id="cd00038">
    <property type="entry name" value="CAP_ED"/>
    <property type="match status" value="1"/>
</dbReference>
<protein>
    <submittedName>
        <fullName evidence="6">Cyclic nucleotide-binding domain-containing protein</fullName>
    </submittedName>
</protein>
<proteinExistence type="predicted"/>
<evidence type="ECO:0000259" key="5">
    <source>
        <dbReference type="PROSITE" id="PS51063"/>
    </source>
</evidence>
<dbReference type="SUPFAM" id="SSF46785">
    <property type="entry name" value="Winged helix' DNA-binding domain"/>
    <property type="match status" value="1"/>
</dbReference>
<evidence type="ECO:0000313" key="6">
    <source>
        <dbReference type="EMBL" id="HEC06204.1"/>
    </source>
</evidence>
<dbReference type="CDD" id="cd00092">
    <property type="entry name" value="HTH_CRP"/>
    <property type="match status" value="1"/>
</dbReference>
<dbReference type="FunFam" id="1.10.10.10:FF:000028">
    <property type="entry name" value="Fumarate/nitrate reduction transcriptional regulator Fnr"/>
    <property type="match status" value="1"/>
</dbReference>
<dbReference type="Gene3D" id="2.60.120.10">
    <property type="entry name" value="Jelly Rolls"/>
    <property type="match status" value="1"/>
</dbReference>
<comment type="caution">
    <text evidence="6">The sequence shown here is derived from an EMBL/GenBank/DDBJ whole genome shotgun (WGS) entry which is preliminary data.</text>
</comment>